<accession>A0ABX3YFY8</accession>
<comment type="caution">
    <text evidence="2">The sequence shown here is derived from an EMBL/GenBank/DDBJ whole genome shotgun (WGS) entry which is preliminary data.</text>
</comment>
<organism evidence="2 3">
    <name type="scientific">Streptomyces pharetrae CZA14</name>
    <dbReference type="NCBI Taxonomy" id="1144883"/>
    <lineage>
        <taxon>Bacteria</taxon>
        <taxon>Bacillati</taxon>
        <taxon>Actinomycetota</taxon>
        <taxon>Actinomycetes</taxon>
        <taxon>Kitasatosporales</taxon>
        <taxon>Streptomycetaceae</taxon>
        <taxon>Streptomyces</taxon>
    </lineage>
</organism>
<gene>
    <name evidence="2" type="ORF">OQI_20410</name>
</gene>
<feature type="compositionally biased region" description="Basic residues" evidence="1">
    <location>
        <begin position="108"/>
        <end position="117"/>
    </location>
</feature>
<sequence>MSEHPTDPQTEDTMIAGLLREREGLRQRGMDERVAQVDEQLRLRGYTPQRDGEQGVQGTPGQRVVEPTPDQKQADEKTSLTAGAAGQQTTEPTPEQQEAEQRSAAPKARQRPGKSTA</sequence>
<dbReference type="RefSeq" id="WP_086170799.1">
    <property type="nucleotide sequence ID" value="NZ_MRYD01000110.1"/>
</dbReference>
<dbReference type="EMBL" id="MRYD01000110">
    <property type="protein sequence ID" value="OSZ58672.1"/>
    <property type="molecule type" value="Genomic_DNA"/>
</dbReference>
<evidence type="ECO:0000313" key="2">
    <source>
        <dbReference type="EMBL" id="OSZ58672.1"/>
    </source>
</evidence>
<evidence type="ECO:0000313" key="3">
    <source>
        <dbReference type="Proteomes" id="UP000194266"/>
    </source>
</evidence>
<dbReference type="Proteomes" id="UP000194266">
    <property type="component" value="Unassembled WGS sequence"/>
</dbReference>
<keyword evidence="3" id="KW-1185">Reference proteome</keyword>
<name>A0ABX3YFY8_9ACTN</name>
<reference evidence="2 3" key="1">
    <citation type="submission" date="2016-12" db="EMBL/GenBank/DDBJ databases">
        <title>Genome Mining:The Detection of Biosynthetic Gene Clusters to Aid in the Expression of Curamycin A produced by Streptomyces sp. strain CZA14.</title>
        <authorList>
            <person name="Durrell K.A."/>
            <person name="Kirby B.M."/>
            <person name="Khan W."/>
            <person name="Mthethwa T."/>
            <person name="Le Roes-Hill M."/>
        </authorList>
    </citation>
    <scope>NUCLEOTIDE SEQUENCE [LARGE SCALE GENOMIC DNA]</scope>
    <source>
        <strain evidence="2 3">CZA14</strain>
    </source>
</reference>
<evidence type="ECO:0000256" key="1">
    <source>
        <dbReference type="SAM" id="MobiDB-lite"/>
    </source>
</evidence>
<feature type="compositionally biased region" description="Basic and acidic residues" evidence="1">
    <location>
        <begin position="21"/>
        <end position="42"/>
    </location>
</feature>
<proteinExistence type="predicted"/>
<feature type="compositionally biased region" description="Low complexity" evidence="1">
    <location>
        <begin position="87"/>
        <end position="96"/>
    </location>
</feature>
<feature type="region of interest" description="Disordered" evidence="1">
    <location>
        <begin position="21"/>
        <end position="117"/>
    </location>
</feature>
<protein>
    <submittedName>
        <fullName evidence="2">Uncharacterized protein</fullName>
    </submittedName>
</protein>